<protein>
    <submittedName>
        <fullName evidence="1">Uncharacterized protein</fullName>
    </submittedName>
</protein>
<gene>
    <name evidence="1" type="ORF">QJS04_geneDACA024441</name>
</gene>
<reference evidence="1" key="2">
    <citation type="submission" date="2023-06" db="EMBL/GenBank/DDBJ databases">
        <authorList>
            <person name="Ma L."/>
            <person name="Liu K.-W."/>
            <person name="Li Z."/>
            <person name="Hsiao Y.-Y."/>
            <person name="Qi Y."/>
            <person name="Fu T."/>
            <person name="Tang G."/>
            <person name="Zhang D."/>
            <person name="Sun W.-H."/>
            <person name="Liu D.-K."/>
            <person name="Li Y."/>
            <person name="Chen G.-Z."/>
            <person name="Liu X.-D."/>
            <person name="Liao X.-Y."/>
            <person name="Jiang Y.-T."/>
            <person name="Yu X."/>
            <person name="Hao Y."/>
            <person name="Huang J."/>
            <person name="Zhao X.-W."/>
            <person name="Ke S."/>
            <person name="Chen Y.-Y."/>
            <person name="Wu W.-L."/>
            <person name="Hsu J.-L."/>
            <person name="Lin Y.-F."/>
            <person name="Huang M.-D."/>
            <person name="Li C.-Y."/>
            <person name="Huang L."/>
            <person name="Wang Z.-W."/>
            <person name="Zhao X."/>
            <person name="Zhong W.-Y."/>
            <person name="Peng D.-H."/>
            <person name="Ahmad S."/>
            <person name="Lan S."/>
            <person name="Zhang J.-S."/>
            <person name="Tsai W.-C."/>
            <person name="Van De Peer Y."/>
            <person name="Liu Z.-J."/>
        </authorList>
    </citation>
    <scope>NUCLEOTIDE SEQUENCE</scope>
    <source>
        <strain evidence="1">SCP</strain>
        <tissue evidence="1">Leaves</tissue>
    </source>
</reference>
<evidence type="ECO:0000313" key="2">
    <source>
        <dbReference type="Proteomes" id="UP001179952"/>
    </source>
</evidence>
<comment type="caution">
    <text evidence="1">The sequence shown here is derived from an EMBL/GenBank/DDBJ whole genome shotgun (WGS) entry which is preliminary data.</text>
</comment>
<keyword evidence="2" id="KW-1185">Reference proteome</keyword>
<reference evidence="1" key="1">
    <citation type="journal article" date="2023" name="Nat. Commun.">
        <title>Diploid and tetraploid genomes of Acorus and the evolution of monocots.</title>
        <authorList>
            <person name="Ma L."/>
            <person name="Liu K.W."/>
            <person name="Li Z."/>
            <person name="Hsiao Y.Y."/>
            <person name="Qi Y."/>
            <person name="Fu T."/>
            <person name="Tang G.D."/>
            <person name="Zhang D."/>
            <person name="Sun W.H."/>
            <person name="Liu D.K."/>
            <person name="Li Y."/>
            <person name="Chen G.Z."/>
            <person name="Liu X.D."/>
            <person name="Liao X.Y."/>
            <person name="Jiang Y.T."/>
            <person name="Yu X."/>
            <person name="Hao Y."/>
            <person name="Huang J."/>
            <person name="Zhao X.W."/>
            <person name="Ke S."/>
            <person name="Chen Y.Y."/>
            <person name="Wu W.L."/>
            <person name="Hsu J.L."/>
            <person name="Lin Y.F."/>
            <person name="Huang M.D."/>
            <person name="Li C.Y."/>
            <person name="Huang L."/>
            <person name="Wang Z.W."/>
            <person name="Zhao X."/>
            <person name="Zhong W.Y."/>
            <person name="Peng D.H."/>
            <person name="Ahmad S."/>
            <person name="Lan S."/>
            <person name="Zhang J.S."/>
            <person name="Tsai W.C."/>
            <person name="Van de Peer Y."/>
            <person name="Liu Z.J."/>
        </authorList>
    </citation>
    <scope>NUCLEOTIDE SEQUENCE</scope>
    <source>
        <strain evidence="1">SCP</strain>
    </source>
</reference>
<sequence length="50" mass="5326">MARLVITGYTAPAAAILIGPCRESICRVYQARFEFEEGLPLNLPAGCGGE</sequence>
<dbReference type="AlphaFoldDB" id="A0AAV8ZZN5"/>
<proteinExistence type="predicted"/>
<dbReference type="EMBL" id="JAUJYN010000077">
    <property type="protein sequence ID" value="KAK1256843.1"/>
    <property type="molecule type" value="Genomic_DNA"/>
</dbReference>
<accession>A0AAV8ZZN5</accession>
<name>A0AAV8ZZN5_ACOGR</name>
<evidence type="ECO:0000313" key="1">
    <source>
        <dbReference type="EMBL" id="KAK1256843.1"/>
    </source>
</evidence>
<organism evidence="1 2">
    <name type="scientific">Acorus gramineus</name>
    <name type="common">Dwarf sweet flag</name>
    <dbReference type="NCBI Taxonomy" id="55184"/>
    <lineage>
        <taxon>Eukaryota</taxon>
        <taxon>Viridiplantae</taxon>
        <taxon>Streptophyta</taxon>
        <taxon>Embryophyta</taxon>
        <taxon>Tracheophyta</taxon>
        <taxon>Spermatophyta</taxon>
        <taxon>Magnoliopsida</taxon>
        <taxon>Liliopsida</taxon>
        <taxon>Acoraceae</taxon>
        <taxon>Acorus</taxon>
    </lineage>
</organism>
<dbReference type="Proteomes" id="UP001179952">
    <property type="component" value="Unassembled WGS sequence"/>
</dbReference>